<comment type="caution">
    <text evidence="2">The sequence shown here is derived from an EMBL/GenBank/DDBJ whole genome shotgun (WGS) entry which is preliminary data.</text>
</comment>
<gene>
    <name evidence="2" type="ORF">FHX59_002815</name>
</gene>
<name>A0ABR6FMW9_9BURK</name>
<feature type="compositionally biased region" description="Low complexity" evidence="1">
    <location>
        <begin position="436"/>
        <end position="446"/>
    </location>
</feature>
<keyword evidence="3" id="KW-1185">Reference proteome</keyword>
<accession>A0ABR6FMW9</accession>
<feature type="region of interest" description="Disordered" evidence="1">
    <location>
        <begin position="429"/>
        <end position="448"/>
    </location>
</feature>
<sequence>MSDVYTDASLQNQAVPIVDSAGRATRQFWMLIVALLNRTGGDGSPIDIGTLEKQVTALEAVSYVLATAATNLPNGLLLTPGNGMTVTVNEGEIIIALHAPVSVPNGGTALTTMPDHEVLIGNGVNAPNFTAPGAAGQALVSNGTTADPTFQLIVNAIMAGTGINVSANTGSVTISLATPVPVTEGGTGVSTLNPSGVLVGNGGGPVVALATGSAGQVLTSAGVGVNPSMQPIPNQPGRLINVQRLTATTTYTKTAGTNSQIVELQAPGGSGGGASGTGTAQSAAAAGGGAGAFARVYFATAVTGVTVTLPTGPSGATAGGNNGTAGTAATFGGYVSCPGGNAGSGGATASTAAITGASGRTSLPTVSTVGGVTPTAINLVPGSSGGVGLVASPGAYSMGGHGGPSPMYPAPFQDKAGSGAGVNAAVSGEGGGGGNQAAASGAAAAGGNAGGAECVVYEFA</sequence>
<dbReference type="Proteomes" id="UP000533533">
    <property type="component" value="Unassembled WGS sequence"/>
</dbReference>
<organism evidence="2 3">
    <name type="scientific">Paraburkholderia silvatlantica</name>
    <dbReference type="NCBI Taxonomy" id="321895"/>
    <lineage>
        <taxon>Bacteria</taxon>
        <taxon>Pseudomonadati</taxon>
        <taxon>Pseudomonadota</taxon>
        <taxon>Betaproteobacteria</taxon>
        <taxon>Burkholderiales</taxon>
        <taxon>Burkholderiaceae</taxon>
        <taxon>Paraburkholderia</taxon>
    </lineage>
</organism>
<reference evidence="2 3" key="1">
    <citation type="submission" date="2020-08" db="EMBL/GenBank/DDBJ databases">
        <title>Genomic Encyclopedia of Type Strains, Phase IV (KMG-V): Genome sequencing to study the core and pangenomes of soil and plant-associated prokaryotes.</title>
        <authorList>
            <person name="Whitman W."/>
        </authorList>
    </citation>
    <scope>NUCLEOTIDE SEQUENCE [LARGE SCALE GENOMIC DNA]</scope>
    <source>
        <strain evidence="2 3">SRMrh-85</strain>
    </source>
</reference>
<proteinExistence type="predicted"/>
<protein>
    <submittedName>
        <fullName evidence="2">Uncharacterized protein</fullName>
    </submittedName>
</protein>
<dbReference type="EMBL" id="JACHVZ010000007">
    <property type="protein sequence ID" value="MBB2928393.1"/>
    <property type="molecule type" value="Genomic_DNA"/>
</dbReference>
<evidence type="ECO:0000313" key="3">
    <source>
        <dbReference type="Proteomes" id="UP000533533"/>
    </source>
</evidence>
<dbReference type="RefSeq" id="WP_110384498.1">
    <property type="nucleotide sequence ID" value="NZ_JACHVZ010000007.1"/>
</dbReference>
<evidence type="ECO:0000313" key="2">
    <source>
        <dbReference type="EMBL" id="MBB2928393.1"/>
    </source>
</evidence>
<evidence type="ECO:0000256" key="1">
    <source>
        <dbReference type="SAM" id="MobiDB-lite"/>
    </source>
</evidence>